<proteinExistence type="predicted"/>
<reference evidence="1 2" key="1">
    <citation type="journal article" date="2007" name="Microbiology">
        <title>Genome sequence comparison and superinfection between two related Pseudomonas aeruginosa phages, D3112 and MP22.</title>
        <authorList>
            <person name="Heo Y.J."/>
            <person name="Chung I.Y."/>
            <person name="Choi K.B."/>
            <person name="Lau G.W."/>
            <person name="Cho Y.H."/>
        </authorList>
    </citation>
    <scope>NUCLEOTIDE SEQUENCE</scope>
</reference>
<accession>A7Y8N5</accession>
<dbReference type="RefSeq" id="YP_001469160.1">
    <property type="nucleotide sequence ID" value="NC_009818.1"/>
</dbReference>
<evidence type="ECO:0000313" key="2">
    <source>
        <dbReference type="Proteomes" id="UP000001314"/>
    </source>
</evidence>
<name>A7Y8N5_9CAUD</name>
<evidence type="ECO:0000313" key="1">
    <source>
        <dbReference type="EMBL" id="ABH09855.1"/>
    </source>
</evidence>
<protein>
    <submittedName>
        <fullName evidence="1">Uncharacterized protein</fullName>
    </submittedName>
</protein>
<dbReference type="Proteomes" id="UP000001314">
    <property type="component" value="Segment"/>
</dbReference>
<gene>
    <name evidence="1" type="primary">orf32</name>
</gene>
<organism evidence="1 2">
    <name type="scientific">Pseudomonas phage MP22</name>
    <dbReference type="NCBI Taxonomy" id="2913978"/>
    <lineage>
        <taxon>Viruses</taxon>
        <taxon>Duplodnaviria</taxon>
        <taxon>Heunggongvirae</taxon>
        <taxon>Uroviricota</taxon>
        <taxon>Caudoviricetes</taxon>
        <taxon>Casadabanvirus</taxon>
        <taxon>Casadabanvirus MP22</taxon>
    </lineage>
</organism>
<keyword evidence="2" id="KW-1185">Reference proteome</keyword>
<dbReference type="EMBL" id="DQ873690">
    <property type="protein sequence ID" value="ABH09855.1"/>
    <property type="molecule type" value="Genomic_DNA"/>
</dbReference>
<sequence>MRYYLSEDIKEGYRPAPYTVQFALECLANDPPSA</sequence>
<dbReference type="KEGG" id="vg:5648813"/>
<dbReference type="GeneID" id="5648813"/>